<evidence type="ECO:0000256" key="5">
    <source>
        <dbReference type="ARBA" id="ARBA00022525"/>
    </source>
</evidence>
<dbReference type="RefSeq" id="WP_159978039.1">
    <property type="nucleotide sequence ID" value="NZ_BLIV01000005.1"/>
</dbReference>
<dbReference type="GO" id="GO:0005198">
    <property type="term" value="F:structural molecule activity"/>
    <property type="evidence" value="ECO:0007669"/>
    <property type="project" value="InterPro"/>
</dbReference>
<dbReference type="InterPro" id="IPR010930">
    <property type="entry name" value="Flg_bb/hook_C_dom"/>
</dbReference>
<reference evidence="9 10" key="1">
    <citation type="submission" date="2019-12" db="EMBL/GenBank/DDBJ databases">
        <title>Roseobacter cerasinus sp. nov., isolated from seawater around aquaculture.</title>
        <authorList>
            <person name="Muramatsu S."/>
            <person name="Takabe Y."/>
            <person name="Mori K."/>
            <person name="Takaichi S."/>
            <person name="Hanada S."/>
        </authorList>
    </citation>
    <scope>NUCLEOTIDE SEQUENCE [LARGE SCALE GENOMIC DNA]</scope>
    <source>
        <strain evidence="9 10">AI77</strain>
    </source>
</reference>
<dbReference type="InterPro" id="IPR002371">
    <property type="entry name" value="FlgK"/>
</dbReference>
<dbReference type="Pfam" id="PF22638">
    <property type="entry name" value="FlgK_D1"/>
    <property type="match status" value="1"/>
</dbReference>
<proteinExistence type="inferred from homology"/>
<comment type="caution">
    <text evidence="9">The sequence shown here is derived from an EMBL/GenBank/DDBJ whole genome shotgun (WGS) entry which is preliminary data.</text>
</comment>
<evidence type="ECO:0000256" key="1">
    <source>
        <dbReference type="ARBA" id="ARBA00004365"/>
    </source>
</evidence>
<dbReference type="GO" id="GO:0044780">
    <property type="term" value="P:bacterial-type flagellum assembly"/>
    <property type="evidence" value="ECO:0007669"/>
    <property type="project" value="InterPro"/>
</dbReference>
<comment type="similarity">
    <text evidence="3">Belongs to the flagella basal body rod proteins family.</text>
</comment>
<keyword evidence="6" id="KW-0975">Bacterial flagellum</keyword>
<evidence type="ECO:0000256" key="2">
    <source>
        <dbReference type="ARBA" id="ARBA00004613"/>
    </source>
</evidence>
<organism evidence="9 10">
    <name type="scientific">Roseobacter cerasinus</name>
    <dbReference type="NCBI Taxonomy" id="2602289"/>
    <lineage>
        <taxon>Bacteria</taxon>
        <taxon>Pseudomonadati</taxon>
        <taxon>Pseudomonadota</taxon>
        <taxon>Alphaproteobacteria</taxon>
        <taxon>Rhodobacterales</taxon>
        <taxon>Roseobacteraceae</taxon>
        <taxon>Roseobacter</taxon>
    </lineage>
</organism>
<comment type="subcellular location">
    <subcellularLocation>
        <location evidence="1">Bacterial flagellum</location>
    </subcellularLocation>
    <subcellularLocation>
        <location evidence="2">Secreted</location>
    </subcellularLocation>
</comment>
<feature type="domain" description="Flagellar basal-body/hook protein C-terminal" evidence="7">
    <location>
        <begin position="444"/>
        <end position="481"/>
    </location>
</feature>
<dbReference type="NCBIfam" id="TIGR02492">
    <property type="entry name" value="flgK_ends"/>
    <property type="match status" value="1"/>
</dbReference>
<evidence type="ECO:0000313" key="9">
    <source>
        <dbReference type="EMBL" id="GFE50856.1"/>
    </source>
</evidence>
<dbReference type="InterPro" id="IPR053927">
    <property type="entry name" value="FlgK_helical"/>
</dbReference>
<dbReference type="PANTHER" id="PTHR30033:SF1">
    <property type="entry name" value="FLAGELLAR HOOK-ASSOCIATED PROTEIN 1"/>
    <property type="match status" value="1"/>
</dbReference>
<evidence type="ECO:0000256" key="3">
    <source>
        <dbReference type="ARBA" id="ARBA00009677"/>
    </source>
</evidence>
<evidence type="ECO:0000259" key="8">
    <source>
        <dbReference type="Pfam" id="PF22638"/>
    </source>
</evidence>
<sequence length="481" mass="50696">MTISSALSNAMTGLRAAGRTSQTISANIANAMTPGYGVRTVALSSSQIGGVNIDAIVRNVNPALLGDRGLAEAAFNNASDRAQFLTKYEDVLGIPDDPNSLSARIAEFESALVVATSRPDAPERLDATVNAARDLATLISSASRSIQEARSEADRNIDLQINKLTNALDSVKELNRQITKTTILGGDTSALQDNRQALVDEISAIVPVRSIPRDNGQIALFSTGGATLLDGGVAEIEFSAVNQVTPYMSLAGGHLSGLTISGFPALTNSERGTLGGGSLGAQFEIRDELGVEAQTQLDALARDLVERFQDPAVDPTLVAGDPGIFTDSGAAFDPLNEVGLSERLQINAAIDDRQGGFSWRLRDGINAVVPGDVGDSRQLQALSETLTAQRVPASGGFGTGAFSMINLASVLTSQLGADRAQAEQTQTFASTQFDELTQLVMAEGVDTDQELQRLLLVEQTYAANARMIEAADEMMQTLLRI</sequence>
<dbReference type="GO" id="GO:0009424">
    <property type="term" value="C:bacterial-type flagellum hook"/>
    <property type="evidence" value="ECO:0007669"/>
    <property type="project" value="InterPro"/>
</dbReference>
<dbReference type="PANTHER" id="PTHR30033">
    <property type="entry name" value="FLAGELLAR HOOK-ASSOCIATED PROTEIN 1"/>
    <property type="match status" value="1"/>
</dbReference>
<dbReference type="AlphaFoldDB" id="A0A640VXA7"/>
<dbReference type="EMBL" id="BLIV01000005">
    <property type="protein sequence ID" value="GFE50856.1"/>
    <property type="molecule type" value="Genomic_DNA"/>
</dbReference>
<keyword evidence="10" id="KW-1185">Reference proteome</keyword>
<dbReference type="Pfam" id="PF06429">
    <property type="entry name" value="Flg_bbr_C"/>
    <property type="match status" value="1"/>
</dbReference>
<name>A0A640VXA7_9RHOB</name>
<keyword evidence="9" id="KW-0969">Cilium</keyword>
<evidence type="ECO:0000256" key="4">
    <source>
        <dbReference type="ARBA" id="ARBA00016244"/>
    </source>
</evidence>
<dbReference type="Proteomes" id="UP000436522">
    <property type="component" value="Unassembled WGS sequence"/>
</dbReference>
<feature type="domain" description="Flagellar hook-associated protein FlgK helical" evidence="8">
    <location>
        <begin position="89"/>
        <end position="308"/>
    </location>
</feature>
<keyword evidence="9" id="KW-0966">Cell projection</keyword>
<gene>
    <name evidence="9" type="ORF">So717_26090</name>
</gene>
<dbReference type="SUPFAM" id="SSF64518">
    <property type="entry name" value="Phase 1 flagellin"/>
    <property type="match status" value="1"/>
</dbReference>
<evidence type="ECO:0000313" key="10">
    <source>
        <dbReference type="Proteomes" id="UP000436522"/>
    </source>
</evidence>
<evidence type="ECO:0000256" key="6">
    <source>
        <dbReference type="ARBA" id="ARBA00023143"/>
    </source>
</evidence>
<accession>A0A640VXA7</accession>
<evidence type="ECO:0000259" key="7">
    <source>
        <dbReference type="Pfam" id="PF06429"/>
    </source>
</evidence>
<protein>
    <recommendedName>
        <fullName evidence="4">Flagellar hook-associated protein 1</fullName>
    </recommendedName>
</protein>
<dbReference type="OrthoDB" id="7181295at2"/>
<dbReference type="GO" id="GO:0005576">
    <property type="term" value="C:extracellular region"/>
    <property type="evidence" value="ECO:0007669"/>
    <property type="project" value="UniProtKB-SubCell"/>
</dbReference>
<keyword evidence="9" id="KW-0282">Flagellum</keyword>
<keyword evidence="5" id="KW-0964">Secreted</keyword>